<evidence type="ECO:0000256" key="1">
    <source>
        <dbReference type="ARBA" id="ARBA00004651"/>
    </source>
</evidence>
<keyword evidence="5 7" id="KW-0472">Membrane</keyword>
<protein>
    <recommendedName>
        <fullName evidence="9">Branched-chain amino acid transport system / permease component</fullName>
    </recommendedName>
</protein>
<evidence type="ECO:0000256" key="4">
    <source>
        <dbReference type="ARBA" id="ARBA00022989"/>
    </source>
</evidence>
<dbReference type="PANTHER" id="PTHR47089">
    <property type="entry name" value="ABC TRANSPORTER, PERMEASE PROTEIN"/>
    <property type="match status" value="1"/>
</dbReference>
<dbReference type="AlphaFoldDB" id="D9ZE64"/>
<feature type="transmembrane region" description="Helical" evidence="7">
    <location>
        <begin position="20"/>
        <end position="41"/>
    </location>
</feature>
<dbReference type="GO" id="GO:0022857">
    <property type="term" value="F:transmembrane transporter activity"/>
    <property type="evidence" value="ECO:0007669"/>
    <property type="project" value="InterPro"/>
</dbReference>
<dbReference type="EMBL" id="GU942937">
    <property type="protein sequence ID" value="ADD61618.1"/>
    <property type="molecule type" value="Genomic_DNA"/>
</dbReference>
<reference evidence="8" key="1">
    <citation type="journal article" date="2010" name="Genome Res.">
        <title>Functional metagenomics to mine the human gut microbiome for dietary fiber catabolic enzymes.</title>
        <authorList>
            <person name="Tasse L."/>
            <person name="Bercovici J."/>
            <person name="Pizzut-Serin S."/>
            <person name="Robe P."/>
            <person name="Tap J."/>
            <person name="Klopp C."/>
            <person name="Cantarel B.L."/>
            <person name="Coutinho P.M."/>
            <person name="Henrissat B."/>
            <person name="Leclerc M."/>
            <person name="Dore J."/>
            <person name="Monsan P."/>
            <person name="Remaud-Simeon M."/>
            <person name="Potocki-Veronese G."/>
        </authorList>
    </citation>
    <scope>NUCLEOTIDE SEQUENCE</scope>
</reference>
<evidence type="ECO:0000256" key="6">
    <source>
        <dbReference type="SAM" id="MobiDB-lite"/>
    </source>
</evidence>
<evidence type="ECO:0000256" key="7">
    <source>
        <dbReference type="SAM" id="Phobius"/>
    </source>
</evidence>
<feature type="transmembrane region" description="Helical" evidence="7">
    <location>
        <begin position="208"/>
        <end position="226"/>
    </location>
</feature>
<evidence type="ECO:0000313" key="8">
    <source>
        <dbReference type="EMBL" id="ADD61618.1"/>
    </source>
</evidence>
<name>D9ZE64_9ZZZZ</name>
<organism evidence="8">
    <name type="scientific">uncultured organism</name>
    <dbReference type="NCBI Taxonomy" id="155900"/>
    <lineage>
        <taxon>unclassified sequences</taxon>
        <taxon>environmental samples</taxon>
    </lineage>
</organism>
<keyword evidence="4 7" id="KW-1133">Transmembrane helix</keyword>
<dbReference type="GO" id="GO:0005886">
    <property type="term" value="C:plasma membrane"/>
    <property type="evidence" value="ECO:0007669"/>
    <property type="project" value="UniProtKB-SubCell"/>
</dbReference>
<feature type="transmembrane region" description="Helical" evidence="7">
    <location>
        <begin position="340"/>
        <end position="359"/>
    </location>
</feature>
<feature type="transmembrane region" description="Helical" evidence="7">
    <location>
        <begin position="108"/>
        <end position="135"/>
    </location>
</feature>
<evidence type="ECO:0008006" key="9">
    <source>
        <dbReference type="Google" id="ProtNLM"/>
    </source>
</evidence>
<feature type="transmembrane region" description="Helical" evidence="7">
    <location>
        <begin position="256"/>
        <end position="276"/>
    </location>
</feature>
<feature type="region of interest" description="Disordered" evidence="6">
    <location>
        <begin position="368"/>
        <end position="389"/>
    </location>
</feature>
<evidence type="ECO:0000256" key="2">
    <source>
        <dbReference type="ARBA" id="ARBA00022475"/>
    </source>
</evidence>
<feature type="transmembrane region" description="Helical" evidence="7">
    <location>
        <begin position="142"/>
        <end position="162"/>
    </location>
</feature>
<accession>D9ZE64</accession>
<dbReference type="PANTHER" id="PTHR47089:SF1">
    <property type="entry name" value="GUANOSINE ABC TRANSPORTER PERMEASE PROTEIN NUPP"/>
    <property type="match status" value="1"/>
</dbReference>
<dbReference type="CDD" id="cd06580">
    <property type="entry name" value="TM_PBP1_transp_TpRbsC_like"/>
    <property type="match status" value="1"/>
</dbReference>
<sequence length="389" mass="41660">MAKQNKPSLGTTIRQNSSGVLAALMCIVIGLVIGLIALFIINPEHALVDGFWRILQGGFYDFPYGCGKVLTQTAPLIMTGLSVAFAFKTGLFNIGAAGQYTLGAFGALYFAIVLGMPWWVCLLVSAVFGAVWGAIPGIFKAYLNINEVITSIMFNWIGLYLVNEIIYGRGSGVMYDAHNTRTWKLATNAPQAQIPSCGMSELFHTSNTTIAIFLAIIVAIVVWVVLEKTTFGYELKAVGLNKNAARYAGINEKKNVILSMTIAGALAGFGAGLFYLSGGGEWNPLNSTSLPAMGFNGIATALLANSNPIGTIFSSLFISHISVGGAYLPTKYFPSEIADLISGIIIYLCAFSMLFRTLFEKKLIQKKDTANANAEPAAKAVTKPEKEGK</sequence>
<keyword evidence="3 7" id="KW-0812">Transmembrane</keyword>
<feature type="compositionally biased region" description="Low complexity" evidence="6">
    <location>
        <begin position="370"/>
        <end position="380"/>
    </location>
</feature>
<keyword evidence="2" id="KW-1003">Cell membrane</keyword>
<dbReference type="InterPro" id="IPR001851">
    <property type="entry name" value="ABC_transp_permease"/>
</dbReference>
<evidence type="ECO:0000256" key="5">
    <source>
        <dbReference type="ARBA" id="ARBA00023136"/>
    </source>
</evidence>
<comment type="subcellular location">
    <subcellularLocation>
        <location evidence="1">Cell membrane</location>
        <topology evidence="1">Multi-pass membrane protein</topology>
    </subcellularLocation>
</comment>
<proteinExistence type="predicted"/>
<dbReference type="Pfam" id="PF02653">
    <property type="entry name" value="BPD_transp_2"/>
    <property type="match status" value="1"/>
</dbReference>
<evidence type="ECO:0000256" key="3">
    <source>
        <dbReference type="ARBA" id="ARBA00022692"/>
    </source>
</evidence>